<evidence type="ECO:0000256" key="1">
    <source>
        <dbReference type="SAM" id="MobiDB-lite"/>
    </source>
</evidence>
<dbReference type="Proteomes" id="UP001583172">
    <property type="component" value="Unassembled WGS sequence"/>
</dbReference>
<accession>A0ABR3V2D4</accession>
<proteinExistence type="predicted"/>
<protein>
    <submittedName>
        <fullName evidence="2">Uncharacterized protein</fullName>
    </submittedName>
</protein>
<name>A0ABR3V2D4_HUMIN</name>
<evidence type="ECO:0000313" key="3">
    <source>
        <dbReference type="Proteomes" id="UP001583172"/>
    </source>
</evidence>
<feature type="compositionally biased region" description="Low complexity" evidence="1">
    <location>
        <begin position="246"/>
        <end position="264"/>
    </location>
</feature>
<comment type="caution">
    <text evidence="2">The sequence shown here is derived from an EMBL/GenBank/DDBJ whole genome shotgun (WGS) entry which is preliminary data.</text>
</comment>
<sequence>MEVTNASLSGHHHEQVVALMKKKFQDLLDFAKTKNRKVLHLDWIAGNPNDPIKLASPSATAHDGMTAEERELSDKVARAVMSVTHGVDEWDESMTWNKAMFFGDWLTNEKGVRQHYLEIQIKRISGADDGLMRANGINPDYIWLPMHDATIPSIAPIVVPPVARSGMPSQFATRQLPPTPADIAARTAVLQGPVAAQDAPSLETPTSSADKGKDKAAAPPEPQTGVTNPAAPVIVSSDSVRPIGITLSPQAPSSLSLAGSSQTAIPRSEPMRSTGSINSEESSEGTISASESSGEDKVHLEDGTSSFQSAVESRPVGPFKTLTKDDIIRHRKIFEEKAATKHAEMKAIFSFLQDPQFIERKKKSFVYAVRVIAIPDPGNIVNVFNGPRLEDRKGTLLAAGGWIVPPLEERVHWRDTHKRFYKHKGAKPNRYEGLPKPMIQNALPLQFDWTGRIAPRYYGSVPPIWNEPVDPTLEDVYWMVYQLLSGKQYLGFQQGTGFGIYRGEPAGNPMMLSQCPFKSPSNESRYHAACYPRVKEPGTEDSRRSSQ</sequence>
<evidence type="ECO:0000313" key="2">
    <source>
        <dbReference type="EMBL" id="KAL1835561.1"/>
    </source>
</evidence>
<keyword evidence="3" id="KW-1185">Reference proteome</keyword>
<gene>
    <name evidence="2" type="ORF">VTJ49DRAFT_6457</name>
</gene>
<feature type="region of interest" description="Disordered" evidence="1">
    <location>
        <begin position="194"/>
        <end position="232"/>
    </location>
</feature>
<organism evidence="2 3">
    <name type="scientific">Humicola insolens</name>
    <name type="common">Soft-rot fungus</name>
    <dbReference type="NCBI Taxonomy" id="85995"/>
    <lineage>
        <taxon>Eukaryota</taxon>
        <taxon>Fungi</taxon>
        <taxon>Dikarya</taxon>
        <taxon>Ascomycota</taxon>
        <taxon>Pezizomycotina</taxon>
        <taxon>Sordariomycetes</taxon>
        <taxon>Sordariomycetidae</taxon>
        <taxon>Sordariales</taxon>
        <taxon>Chaetomiaceae</taxon>
        <taxon>Mycothermus</taxon>
    </lineage>
</organism>
<dbReference type="EMBL" id="JAZGSY010000605">
    <property type="protein sequence ID" value="KAL1835561.1"/>
    <property type="molecule type" value="Genomic_DNA"/>
</dbReference>
<feature type="region of interest" description="Disordered" evidence="1">
    <location>
        <begin position="245"/>
        <end position="314"/>
    </location>
</feature>
<reference evidence="2 3" key="1">
    <citation type="journal article" date="2024" name="Commun. Biol.">
        <title>Comparative genomic analysis of thermophilic fungi reveals convergent evolutionary adaptations and gene losses.</title>
        <authorList>
            <person name="Steindorff A.S."/>
            <person name="Aguilar-Pontes M.V."/>
            <person name="Robinson A.J."/>
            <person name="Andreopoulos B."/>
            <person name="LaButti K."/>
            <person name="Kuo A."/>
            <person name="Mondo S."/>
            <person name="Riley R."/>
            <person name="Otillar R."/>
            <person name="Haridas S."/>
            <person name="Lipzen A."/>
            <person name="Grimwood J."/>
            <person name="Schmutz J."/>
            <person name="Clum A."/>
            <person name="Reid I.D."/>
            <person name="Moisan M.C."/>
            <person name="Butler G."/>
            <person name="Nguyen T.T.M."/>
            <person name="Dewar K."/>
            <person name="Conant G."/>
            <person name="Drula E."/>
            <person name="Henrissat B."/>
            <person name="Hansel C."/>
            <person name="Singer S."/>
            <person name="Hutchinson M.I."/>
            <person name="de Vries R.P."/>
            <person name="Natvig D.O."/>
            <person name="Powell A.J."/>
            <person name="Tsang A."/>
            <person name="Grigoriev I.V."/>
        </authorList>
    </citation>
    <scope>NUCLEOTIDE SEQUENCE [LARGE SCALE GENOMIC DNA]</scope>
    <source>
        <strain evidence="2 3">CBS 620.91</strain>
    </source>
</reference>